<comment type="subcellular location">
    <subcellularLocation>
        <location evidence="1">Cell envelope</location>
    </subcellularLocation>
</comment>
<sequence length="688" mass="75991">MRKVPHMRNWKKQVLGGVCAAAMLVTLVPATAMAADTSCSVNFEVNDVVVEYADGVKPGATCDVTIAKAVDILGDTLSVPEGKDIDHWTLNGQKVNTGAKVSDPDLQNKTLVATLKDAPKPASFTVTFDLNYEPSADPWQANVESGKTVDKPTDPQREGYTFAGWTTDKEGKNKFDFATPVTSDLNLFAQWTTGEAPKPQTFTVTFNANFEPSWGSYEVKVDSGKTVPQQSVPQREGYTFAGWTTDKEGKNKFDFATPVTSDLNLFAQWTTGEAPKPQTFTVYFGAVDPEDPSIKLDDKSLEREAGQTVGEIPSLNTPGYYIFGWYNGDHSQLYTADQVKAVKVDSDLVFVAALAKKTTPQKTYKVTFGVIDPTDNRTVLYGSTFEYLNGQSVKAPETSKLNIPSGYQLIGWRDNNNTFWSSVDGFKVGTAIKADTTFSAVLAKKDAPKGYYKVTFYWRDNNGHHVSSVNVVKNGKLSKGEVPVPSAFRHHTFYGWFDRSGHRLDLNDAVTADTVYVGYWCNNAWPKPPVGPNQPDVPSTPSTPSTPSVKKVPVYRLYDPASGLHLYTADENERKVLSTQHGWNDEGVVFYATTDKNAAGAKPVYRLTNKATGRHLLTLDENERKVLSTERGWTDEGVAWYQTSAGTVPVYRMYSESKAEHLYTTDLNEYTFNATRGWTQEGVAWKGL</sequence>
<evidence type="ECO:0000256" key="1">
    <source>
        <dbReference type="ARBA" id="ARBA00004196"/>
    </source>
</evidence>
<accession>A0A2T3G7I0</accession>
<proteinExistence type="predicted"/>
<comment type="caution">
    <text evidence="4">The sequence shown here is derived from an EMBL/GenBank/DDBJ whole genome shotgun (WGS) entry which is preliminary data.</text>
</comment>
<dbReference type="GO" id="GO:0030313">
    <property type="term" value="C:cell envelope"/>
    <property type="evidence" value="ECO:0007669"/>
    <property type="project" value="UniProtKB-SubCell"/>
</dbReference>
<feature type="chain" id="PRO_5015610853" description="DUF5648 domain-containing protein" evidence="2">
    <location>
        <begin position="35"/>
        <end position="688"/>
    </location>
</feature>
<reference evidence="4 5" key="2">
    <citation type="submission" date="2018-03" db="EMBL/GenBank/DDBJ databases">
        <title>The comparative genomics of Bifidobacterium callitrichos reflects dietary carbohydrate utilization within the common marmoset gut.</title>
        <authorList>
            <person name="Rani A."/>
        </authorList>
    </citation>
    <scope>NUCLEOTIDE SEQUENCE [LARGE SCALE GENOMIC DNA]</scope>
    <source>
        <strain evidence="4 5">UMA51805</strain>
    </source>
</reference>
<evidence type="ECO:0000259" key="3">
    <source>
        <dbReference type="Pfam" id="PF18885"/>
    </source>
</evidence>
<dbReference type="InterPro" id="IPR042229">
    <property type="entry name" value="Listeria/Bacterioides_rpt_sf"/>
</dbReference>
<keyword evidence="5" id="KW-1185">Reference proteome</keyword>
<protein>
    <recommendedName>
        <fullName evidence="3">DUF5648 domain-containing protein</fullName>
    </recommendedName>
</protein>
<name>A0A2T3G7I0_9BIFI</name>
<gene>
    <name evidence="4" type="ORF">CPA40_11140</name>
</gene>
<reference evidence="5" key="1">
    <citation type="submission" date="2017-09" db="EMBL/GenBank/DDBJ databases">
        <authorList>
            <person name="Sela D.A."/>
            <person name="Albert K."/>
        </authorList>
    </citation>
    <scope>NUCLEOTIDE SEQUENCE [LARGE SCALE GENOMIC DNA]</scope>
    <source>
        <strain evidence="5">UMA51805</strain>
    </source>
</reference>
<dbReference type="Proteomes" id="UP000240228">
    <property type="component" value="Unassembled WGS sequence"/>
</dbReference>
<dbReference type="AlphaFoldDB" id="A0A2T3G7I0"/>
<evidence type="ECO:0000313" key="5">
    <source>
        <dbReference type="Proteomes" id="UP000240228"/>
    </source>
</evidence>
<dbReference type="Pfam" id="PF18885">
    <property type="entry name" value="DUF5648"/>
    <property type="match status" value="1"/>
</dbReference>
<dbReference type="NCBIfam" id="TIGR02543">
    <property type="entry name" value="List_Bact_rpt"/>
    <property type="match status" value="2"/>
</dbReference>
<evidence type="ECO:0000256" key="2">
    <source>
        <dbReference type="SAM" id="SignalP"/>
    </source>
</evidence>
<feature type="signal peptide" evidence="2">
    <location>
        <begin position="1"/>
        <end position="34"/>
    </location>
</feature>
<dbReference type="EMBL" id="NWTX01000041">
    <property type="protein sequence ID" value="PST45418.1"/>
    <property type="molecule type" value="Genomic_DNA"/>
</dbReference>
<dbReference type="InterPro" id="IPR043708">
    <property type="entry name" value="DUF5648"/>
</dbReference>
<dbReference type="Gene3D" id="2.60.40.4270">
    <property type="entry name" value="Listeria-Bacteroides repeat domain"/>
    <property type="match status" value="2"/>
</dbReference>
<keyword evidence="2" id="KW-0732">Signal</keyword>
<organism evidence="4 5">
    <name type="scientific">Bifidobacterium callitrichos</name>
    <dbReference type="NCBI Taxonomy" id="762209"/>
    <lineage>
        <taxon>Bacteria</taxon>
        <taxon>Bacillati</taxon>
        <taxon>Actinomycetota</taxon>
        <taxon>Actinomycetes</taxon>
        <taxon>Bifidobacteriales</taxon>
        <taxon>Bifidobacteriaceae</taxon>
        <taxon>Bifidobacterium</taxon>
    </lineage>
</organism>
<dbReference type="InterPro" id="IPR013378">
    <property type="entry name" value="InlB-like_B-rpt"/>
</dbReference>
<evidence type="ECO:0000313" key="4">
    <source>
        <dbReference type="EMBL" id="PST45418.1"/>
    </source>
</evidence>
<feature type="domain" description="DUF5648" evidence="3">
    <location>
        <begin position="553"/>
        <end position="687"/>
    </location>
</feature>
<dbReference type="Pfam" id="PF09479">
    <property type="entry name" value="Flg_new"/>
    <property type="match status" value="2"/>
</dbReference>